<evidence type="ECO:0000313" key="3">
    <source>
        <dbReference type="Proteomes" id="UP001153365"/>
    </source>
</evidence>
<gene>
    <name evidence="2" type="ORF">PPACK8108_LOCUS25964</name>
</gene>
<name>A0AAV0BUN9_PHAPC</name>
<dbReference type="PANTHER" id="PTHR31836:SF22">
    <property type="entry name" value="RLPA-LIKE PROTEIN DOUBLE-PSI BETA-BARREL DOMAIN-CONTAINING PROTEIN"/>
    <property type="match status" value="1"/>
</dbReference>
<dbReference type="InterPro" id="IPR036908">
    <property type="entry name" value="RlpA-like_sf"/>
</dbReference>
<evidence type="ECO:0000313" key="2">
    <source>
        <dbReference type="EMBL" id="CAH7690576.1"/>
    </source>
</evidence>
<organism evidence="2 3">
    <name type="scientific">Phakopsora pachyrhizi</name>
    <name type="common">Asian soybean rust disease fungus</name>
    <dbReference type="NCBI Taxonomy" id="170000"/>
    <lineage>
        <taxon>Eukaryota</taxon>
        <taxon>Fungi</taxon>
        <taxon>Dikarya</taxon>
        <taxon>Basidiomycota</taxon>
        <taxon>Pucciniomycotina</taxon>
        <taxon>Pucciniomycetes</taxon>
        <taxon>Pucciniales</taxon>
        <taxon>Phakopsoraceae</taxon>
        <taxon>Phakopsora</taxon>
    </lineage>
</organism>
<keyword evidence="3" id="KW-1185">Reference proteome</keyword>
<keyword evidence="1" id="KW-0732">Signal</keyword>
<dbReference type="Gene3D" id="2.40.40.10">
    <property type="entry name" value="RlpA-like domain"/>
    <property type="match status" value="1"/>
</dbReference>
<protein>
    <submittedName>
        <fullName evidence="2">Secreted protein</fullName>
    </submittedName>
</protein>
<dbReference type="Proteomes" id="UP001153365">
    <property type="component" value="Unassembled WGS sequence"/>
</dbReference>
<dbReference type="PANTHER" id="PTHR31836">
    <property type="match status" value="1"/>
</dbReference>
<comment type="caution">
    <text evidence="2">The sequence shown here is derived from an EMBL/GenBank/DDBJ whole genome shotgun (WGS) entry which is preliminary data.</text>
</comment>
<dbReference type="AlphaFoldDB" id="A0AAV0BUN9"/>
<reference evidence="2" key="1">
    <citation type="submission" date="2022-06" db="EMBL/GenBank/DDBJ databases">
        <authorList>
            <consortium name="SYNGENTA / RWTH Aachen University"/>
        </authorList>
    </citation>
    <scope>NUCLEOTIDE SEQUENCE</scope>
</reference>
<dbReference type="EMBL" id="CALTRL010006339">
    <property type="protein sequence ID" value="CAH7690576.1"/>
    <property type="molecule type" value="Genomic_DNA"/>
</dbReference>
<sequence>MFSGSFKTKFNLVVQISAVLNSVFCKTDEKLTERSRMLRLAELNIVNPSSSQDFWVPVESYGLMLSHYPVRSNYVNGQPVVLRDGFDEHDNDHGEDSVFSPSLSSLTSNYRDFVKIDEKLLQDLTERSWLHDPINPNGRDIVKRDSGAVTLSKRSDGSKVFKLSLGNTKKTGGKSSILSKSSSPKRLIIKRKSSSGKKDDKGVKSTVSKTSVKVKTLKNFVKSATIITKWTPTDSSLVIAVTQQWSGRPNCGDFFEISVTGKSQPLQLGSSVIARVVDLCGGCKPEVPHADLSKAAFIKLFDLDIGIVSGLQMKKVSPPENWDENLYGPRVL</sequence>
<accession>A0AAV0BUN9</accession>
<proteinExistence type="predicted"/>
<dbReference type="SUPFAM" id="SSF50685">
    <property type="entry name" value="Barwin-like endoglucanases"/>
    <property type="match status" value="1"/>
</dbReference>
<dbReference type="InterPro" id="IPR051477">
    <property type="entry name" value="Expansin_CellWall"/>
</dbReference>
<evidence type="ECO:0000256" key="1">
    <source>
        <dbReference type="ARBA" id="ARBA00022729"/>
    </source>
</evidence>
<dbReference type="CDD" id="cd22191">
    <property type="entry name" value="DPBB_RlpA_EXP_N-like"/>
    <property type="match status" value="1"/>
</dbReference>